<sequence>MISLVSPTEPFSLYKRNRTGLSVSVSPDSRVVVVVARIGSFVDQKLSHMTLSLRKKRCLSDEEDECR</sequence>
<protein>
    <submittedName>
        <fullName evidence="1">Uncharacterized protein</fullName>
    </submittedName>
</protein>
<evidence type="ECO:0000313" key="2">
    <source>
        <dbReference type="Proteomes" id="UP000823674"/>
    </source>
</evidence>
<dbReference type="Proteomes" id="UP000823674">
    <property type="component" value="Chromosome A08"/>
</dbReference>
<reference evidence="1 2" key="1">
    <citation type="submission" date="2021-03" db="EMBL/GenBank/DDBJ databases">
        <authorList>
            <person name="King G.J."/>
            <person name="Bancroft I."/>
            <person name="Baten A."/>
            <person name="Bloomfield J."/>
            <person name="Borpatragohain P."/>
            <person name="He Z."/>
            <person name="Irish N."/>
            <person name="Irwin J."/>
            <person name="Liu K."/>
            <person name="Mauleon R.P."/>
            <person name="Moore J."/>
            <person name="Morris R."/>
            <person name="Ostergaard L."/>
            <person name="Wang B."/>
            <person name="Wells R."/>
        </authorList>
    </citation>
    <scope>NUCLEOTIDE SEQUENCE [LARGE SCALE GENOMIC DNA]</scope>
    <source>
        <strain evidence="1">R-o-18</strain>
        <tissue evidence="1">Leaf</tissue>
    </source>
</reference>
<organism evidence="1 2">
    <name type="scientific">Brassica rapa subsp. trilocularis</name>
    <dbReference type="NCBI Taxonomy" id="1813537"/>
    <lineage>
        <taxon>Eukaryota</taxon>
        <taxon>Viridiplantae</taxon>
        <taxon>Streptophyta</taxon>
        <taxon>Embryophyta</taxon>
        <taxon>Tracheophyta</taxon>
        <taxon>Spermatophyta</taxon>
        <taxon>Magnoliopsida</taxon>
        <taxon>eudicotyledons</taxon>
        <taxon>Gunneridae</taxon>
        <taxon>Pentapetalae</taxon>
        <taxon>rosids</taxon>
        <taxon>malvids</taxon>
        <taxon>Brassicales</taxon>
        <taxon>Brassicaceae</taxon>
        <taxon>Brassiceae</taxon>
        <taxon>Brassica</taxon>
    </lineage>
</organism>
<proteinExistence type="predicted"/>
<comment type="caution">
    <text evidence="1">The sequence shown here is derived from an EMBL/GenBank/DDBJ whole genome shotgun (WGS) entry which is preliminary data.</text>
</comment>
<keyword evidence="2" id="KW-1185">Reference proteome</keyword>
<gene>
    <name evidence="1" type="primary">A08g506980.1_BraROA</name>
    <name evidence="1" type="ORF">IGI04_030780</name>
</gene>
<evidence type="ECO:0000313" key="1">
    <source>
        <dbReference type="EMBL" id="KAG5389239.1"/>
    </source>
</evidence>
<dbReference type="EMBL" id="JADBGQ010000007">
    <property type="protein sequence ID" value="KAG5389239.1"/>
    <property type="molecule type" value="Genomic_DNA"/>
</dbReference>
<accession>A0ABQ7LRR1</accession>
<name>A0ABQ7LRR1_BRACM</name>